<dbReference type="EMBL" id="JAATJH010000002">
    <property type="protein sequence ID" value="NJC25919.1"/>
    <property type="molecule type" value="Genomic_DNA"/>
</dbReference>
<keyword evidence="4" id="KW-1185">Reference proteome</keyword>
<dbReference type="Proteomes" id="UP000770785">
    <property type="component" value="Unassembled WGS sequence"/>
</dbReference>
<proteinExistence type="inferred from homology"/>
<evidence type="ECO:0000256" key="1">
    <source>
        <dbReference type="ARBA" id="ARBA00044755"/>
    </source>
</evidence>
<accession>A0ABX0XAF4</accession>
<dbReference type="Pfam" id="PF04519">
    <property type="entry name" value="Bactofilin"/>
    <property type="match status" value="1"/>
</dbReference>
<evidence type="ECO:0000313" key="4">
    <source>
        <dbReference type="Proteomes" id="UP000770785"/>
    </source>
</evidence>
<sequence length="150" mass="15500">MAWNSYKSGKNIKKDLPGRSPGQSGTGVNVIDAGTRVEGTIKADGNLRIDGTLIGDLNCSGMLIIGPEGAIRGDVTCQNAIIEGNFEGNLLVREVLTLESNSQLNGDIRAQKMAVLGGAQIAGACTVPYLGPPNDNDTAPPPKQLANANA</sequence>
<comment type="caution">
    <text evidence="3">The sequence shown here is derived from an EMBL/GenBank/DDBJ whole genome shotgun (WGS) entry which is preliminary data.</text>
</comment>
<evidence type="ECO:0000256" key="2">
    <source>
        <dbReference type="SAM" id="MobiDB-lite"/>
    </source>
</evidence>
<organism evidence="3 4">
    <name type="scientific">Neolewinella antarctica</name>
    <dbReference type="NCBI Taxonomy" id="442734"/>
    <lineage>
        <taxon>Bacteria</taxon>
        <taxon>Pseudomonadati</taxon>
        <taxon>Bacteroidota</taxon>
        <taxon>Saprospiria</taxon>
        <taxon>Saprospirales</taxon>
        <taxon>Lewinellaceae</taxon>
        <taxon>Neolewinella</taxon>
    </lineage>
</organism>
<name>A0ABX0XAF4_9BACT</name>
<dbReference type="PANTHER" id="PTHR35024:SF4">
    <property type="entry name" value="POLYMER-FORMING CYTOSKELETAL PROTEIN"/>
    <property type="match status" value="1"/>
</dbReference>
<dbReference type="PANTHER" id="PTHR35024">
    <property type="entry name" value="HYPOTHETICAL CYTOSOLIC PROTEIN"/>
    <property type="match status" value="1"/>
</dbReference>
<comment type="similarity">
    <text evidence="1">Belongs to the bactofilin family.</text>
</comment>
<reference evidence="3 4" key="1">
    <citation type="submission" date="2020-03" db="EMBL/GenBank/DDBJ databases">
        <title>Genomic Encyclopedia of Type Strains, Phase IV (KMG-IV): sequencing the most valuable type-strain genomes for metagenomic binning, comparative biology and taxonomic classification.</title>
        <authorList>
            <person name="Goeker M."/>
        </authorList>
    </citation>
    <scope>NUCLEOTIDE SEQUENCE [LARGE SCALE GENOMIC DNA]</scope>
    <source>
        <strain evidence="3 4">DSM 105096</strain>
    </source>
</reference>
<evidence type="ECO:0000313" key="3">
    <source>
        <dbReference type="EMBL" id="NJC25919.1"/>
    </source>
</evidence>
<gene>
    <name evidence="3" type="ORF">GGR27_001418</name>
</gene>
<dbReference type="RefSeq" id="WP_168036688.1">
    <property type="nucleotide sequence ID" value="NZ_JAATJH010000002.1"/>
</dbReference>
<protein>
    <submittedName>
        <fullName evidence="3">Cytoskeletal protein CcmA (Bactofilin family)</fullName>
    </submittedName>
</protein>
<dbReference type="InterPro" id="IPR007607">
    <property type="entry name" value="BacA/B"/>
</dbReference>
<feature type="region of interest" description="Disordered" evidence="2">
    <location>
        <begin position="1"/>
        <end position="28"/>
    </location>
</feature>